<accession>A0A9D4KS22</accession>
<dbReference type="EMBL" id="JAIWYP010000003">
    <property type="protein sequence ID" value="KAH3844987.1"/>
    <property type="molecule type" value="Genomic_DNA"/>
</dbReference>
<organism evidence="1 2">
    <name type="scientific">Dreissena polymorpha</name>
    <name type="common">Zebra mussel</name>
    <name type="synonym">Mytilus polymorpha</name>
    <dbReference type="NCBI Taxonomy" id="45954"/>
    <lineage>
        <taxon>Eukaryota</taxon>
        <taxon>Metazoa</taxon>
        <taxon>Spiralia</taxon>
        <taxon>Lophotrochozoa</taxon>
        <taxon>Mollusca</taxon>
        <taxon>Bivalvia</taxon>
        <taxon>Autobranchia</taxon>
        <taxon>Heteroconchia</taxon>
        <taxon>Euheterodonta</taxon>
        <taxon>Imparidentia</taxon>
        <taxon>Neoheterodontei</taxon>
        <taxon>Myida</taxon>
        <taxon>Dreissenoidea</taxon>
        <taxon>Dreissenidae</taxon>
        <taxon>Dreissena</taxon>
    </lineage>
</organism>
<reference evidence="1" key="1">
    <citation type="journal article" date="2019" name="bioRxiv">
        <title>The Genome of the Zebra Mussel, Dreissena polymorpha: A Resource for Invasive Species Research.</title>
        <authorList>
            <person name="McCartney M.A."/>
            <person name="Auch B."/>
            <person name="Kono T."/>
            <person name="Mallez S."/>
            <person name="Zhang Y."/>
            <person name="Obille A."/>
            <person name="Becker A."/>
            <person name="Abrahante J.E."/>
            <person name="Garbe J."/>
            <person name="Badalamenti J.P."/>
            <person name="Herman A."/>
            <person name="Mangelson H."/>
            <person name="Liachko I."/>
            <person name="Sullivan S."/>
            <person name="Sone E.D."/>
            <person name="Koren S."/>
            <person name="Silverstein K.A.T."/>
            <person name="Beckman K.B."/>
            <person name="Gohl D.M."/>
        </authorList>
    </citation>
    <scope>NUCLEOTIDE SEQUENCE</scope>
    <source>
        <strain evidence="1">Duluth1</strain>
        <tissue evidence="1">Whole animal</tissue>
    </source>
</reference>
<dbReference type="AlphaFoldDB" id="A0A9D4KS22"/>
<dbReference type="Proteomes" id="UP000828390">
    <property type="component" value="Unassembled WGS sequence"/>
</dbReference>
<evidence type="ECO:0000313" key="2">
    <source>
        <dbReference type="Proteomes" id="UP000828390"/>
    </source>
</evidence>
<reference evidence="1" key="2">
    <citation type="submission" date="2020-11" db="EMBL/GenBank/DDBJ databases">
        <authorList>
            <person name="McCartney M.A."/>
            <person name="Auch B."/>
            <person name="Kono T."/>
            <person name="Mallez S."/>
            <person name="Becker A."/>
            <person name="Gohl D.M."/>
            <person name="Silverstein K.A.T."/>
            <person name="Koren S."/>
            <person name="Bechman K.B."/>
            <person name="Herman A."/>
            <person name="Abrahante J.E."/>
            <person name="Garbe J."/>
        </authorList>
    </citation>
    <scope>NUCLEOTIDE SEQUENCE</scope>
    <source>
        <strain evidence="1">Duluth1</strain>
        <tissue evidence="1">Whole animal</tissue>
    </source>
</reference>
<evidence type="ECO:0000313" key="1">
    <source>
        <dbReference type="EMBL" id="KAH3844987.1"/>
    </source>
</evidence>
<protein>
    <submittedName>
        <fullName evidence="1">Uncharacterized protein</fullName>
    </submittedName>
</protein>
<proteinExistence type="predicted"/>
<name>A0A9D4KS22_DREPO</name>
<sequence length="271" mass="31310">MADNRVCVINPYKAVMFLCEGQQRLSNYCICKYLYEPLGLVSGPFTWTTVLPPNHIELTQITLNYVTHKITKRQYIDCLQACLSERSVCKPQMHLKLRNVINAAYSLLVWGSGNDYCDMLTQQKRCSIIQESDIQYSDANLRFLQKFKVAWKMYGARAMHNMTLNMVDGLIRSAKSRKDKCLSPHVHKNISVLKMLLQLLEACIKQLDFKIFVSDCVLVAWMAARSNRSTQMPTHKFKDNLANYCLSAEQEEDMLMPWPFSLSNQSLHLHI</sequence>
<gene>
    <name evidence="1" type="ORF">DPMN_087256</name>
</gene>
<keyword evidence="2" id="KW-1185">Reference proteome</keyword>
<comment type="caution">
    <text evidence="1">The sequence shown here is derived from an EMBL/GenBank/DDBJ whole genome shotgun (WGS) entry which is preliminary data.</text>
</comment>